<keyword evidence="1" id="KW-1133">Transmembrane helix</keyword>
<dbReference type="AlphaFoldDB" id="A0A840F1B3"/>
<evidence type="ECO:0000313" key="3">
    <source>
        <dbReference type="Proteomes" id="UP000551501"/>
    </source>
</evidence>
<proteinExistence type="predicted"/>
<reference evidence="2 3" key="1">
    <citation type="submission" date="2020-08" db="EMBL/GenBank/DDBJ databases">
        <title>Sequencing the genomes of 1000 actinobacteria strains.</title>
        <authorList>
            <person name="Klenk H.-P."/>
        </authorList>
    </citation>
    <scope>NUCLEOTIDE SEQUENCE [LARGE SCALE GENOMIC DNA]</scope>
    <source>
        <strain evidence="2 3">DSM 45298</strain>
    </source>
</reference>
<keyword evidence="1" id="KW-0812">Transmembrane</keyword>
<feature type="transmembrane region" description="Helical" evidence="1">
    <location>
        <begin position="21"/>
        <end position="39"/>
    </location>
</feature>
<keyword evidence="3" id="KW-1185">Reference proteome</keyword>
<dbReference type="Proteomes" id="UP000551501">
    <property type="component" value="Unassembled WGS sequence"/>
</dbReference>
<evidence type="ECO:0000313" key="2">
    <source>
        <dbReference type="EMBL" id="MBB4136404.1"/>
    </source>
</evidence>
<dbReference type="EMBL" id="JACIFP010000001">
    <property type="protein sequence ID" value="MBB4136404.1"/>
    <property type="molecule type" value="Genomic_DNA"/>
</dbReference>
<name>A0A840F1B3_9ACTN</name>
<sequence length="40" mass="4549">MFALLGRGFHRLTSTRRARRRLDVVFGLLFIGVGVMLALM</sequence>
<dbReference type="RefSeq" id="WP_281378418.1">
    <property type="nucleotide sequence ID" value="NZ_BAABHL010000120.1"/>
</dbReference>
<accession>A0A840F1B3</accession>
<evidence type="ECO:0000256" key="1">
    <source>
        <dbReference type="SAM" id="Phobius"/>
    </source>
</evidence>
<gene>
    <name evidence="2" type="ORF">BKA16_002956</name>
</gene>
<comment type="caution">
    <text evidence="2">The sequence shown here is derived from an EMBL/GenBank/DDBJ whole genome shotgun (WGS) entry which is preliminary data.</text>
</comment>
<protein>
    <submittedName>
        <fullName evidence="2">Threonine/homoserine/homoserine lactone efflux protein</fullName>
    </submittedName>
</protein>
<organism evidence="2 3">
    <name type="scientific">Gordonia humi</name>
    <dbReference type="NCBI Taxonomy" id="686429"/>
    <lineage>
        <taxon>Bacteria</taxon>
        <taxon>Bacillati</taxon>
        <taxon>Actinomycetota</taxon>
        <taxon>Actinomycetes</taxon>
        <taxon>Mycobacteriales</taxon>
        <taxon>Gordoniaceae</taxon>
        <taxon>Gordonia</taxon>
    </lineage>
</organism>
<keyword evidence="1" id="KW-0472">Membrane</keyword>